<protein>
    <recommendedName>
        <fullName evidence="4">TolC family protein</fullName>
    </recommendedName>
</protein>
<sequence length="469" mass="52009">MKSVILLTLILLSASSSVLAQNDSSGISEDPRLRAAYFNARTHKPFDALAAFAEAQKQSGKLAISSELKVALQAAVSELNVDLTDIATPLVSLIKHDSGQMVNDAIYDNYNLGVSLLKSNTPLAGVEVLREITAGEYTEIDHIFLKDKTNLILGYYLAETGDQFGAIDHFRQVRRLSIYANRALVGLGWAMLSPNTTLEKSASESTNVYDTLAGDYLWSGSDDDIAWSRRESPFRRAGAIAKGEKEEDLLAAMVPWMELLSRDTLDPAVQEVMLIIPYVMLHWDGQVARSEQYYISAIDRLKHADAELAFIEKDIRSGGLVKNILGVGAQENNGWDIWLSDLTASRTTGYLKLLLDAPGFHQALAELRQLDLIHARLKSAIDDTVLDANSSLRSAKLDDARALARALLAEIDKHRSHRSEALENLALLRIGEYRRRTEAYSAEAEFALARSYERLRSQLLDVVWSENES</sequence>
<name>A0ABV3TZ30_9GAMM</name>
<dbReference type="EMBL" id="JBFRYB010000001">
    <property type="protein sequence ID" value="MEX1666876.1"/>
    <property type="molecule type" value="Genomic_DNA"/>
</dbReference>
<accession>A0ABV3TZ30</accession>
<evidence type="ECO:0000256" key="1">
    <source>
        <dbReference type="SAM" id="SignalP"/>
    </source>
</evidence>
<feature type="chain" id="PRO_5045532788" description="TolC family protein" evidence="1">
    <location>
        <begin position="21"/>
        <end position="469"/>
    </location>
</feature>
<gene>
    <name evidence="2" type="ORF">AB4875_15380</name>
</gene>
<organism evidence="2 3">
    <name type="scientific">Zhongshania arctica</name>
    <dbReference type="NCBI Taxonomy" id="3238302"/>
    <lineage>
        <taxon>Bacteria</taxon>
        <taxon>Pseudomonadati</taxon>
        <taxon>Pseudomonadota</taxon>
        <taxon>Gammaproteobacteria</taxon>
        <taxon>Cellvibrionales</taxon>
        <taxon>Spongiibacteraceae</taxon>
        <taxon>Zhongshania</taxon>
    </lineage>
</organism>
<evidence type="ECO:0000313" key="3">
    <source>
        <dbReference type="Proteomes" id="UP001557484"/>
    </source>
</evidence>
<keyword evidence="3" id="KW-1185">Reference proteome</keyword>
<evidence type="ECO:0008006" key="4">
    <source>
        <dbReference type="Google" id="ProtNLM"/>
    </source>
</evidence>
<proteinExistence type="predicted"/>
<reference evidence="2 3" key="1">
    <citation type="journal article" date="2011" name="Int. J. Syst. Evol. Microbiol.">
        <title>Zhongshania antarctica gen. nov., sp. nov. and Zhongshania guokunii sp. nov., gammaproteobacteria respectively isolated from coastal attached (fast) ice and surface seawater of the Antarctic.</title>
        <authorList>
            <person name="Li H.J."/>
            <person name="Zhang X.Y."/>
            <person name="Chen C.X."/>
            <person name="Zhang Y.J."/>
            <person name="Gao Z.M."/>
            <person name="Yu Y."/>
            <person name="Chen X.L."/>
            <person name="Chen B."/>
            <person name="Zhang Y.Z."/>
        </authorList>
    </citation>
    <scope>NUCLEOTIDE SEQUENCE [LARGE SCALE GENOMIC DNA]</scope>
    <source>
        <strain evidence="2 3">R06B22</strain>
    </source>
</reference>
<feature type="signal peptide" evidence="1">
    <location>
        <begin position="1"/>
        <end position="20"/>
    </location>
</feature>
<keyword evidence="1" id="KW-0732">Signal</keyword>
<evidence type="ECO:0000313" key="2">
    <source>
        <dbReference type="EMBL" id="MEX1666876.1"/>
    </source>
</evidence>
<dbReference type="RefSeq" id="WP_368376939.1">
    <property type="nucleotide sequence ID" value="NZ_JBFRYB010000001.1"/>
</dbReference>
<comment type="caution">
    <text evidence="2">The sequence shown here is derived from an EMBL/GenBank/DDBJ whole genome shotgun (WGS) entry which is preliminary data.</text>
</comment>
<dbReference type="Proteomes" id="UP001557484">
    <property type="component" value="Unassembled WGS sequence"/>
</dbReference>